<evidence type="ECO:0000313" key="8">
    <source>
        <dbReference type="EMBL" id="SDT30120.1"/>
    </source>
</evidence>
<dbReference type="GO" id="GO:0009063">
    <property type="term" value="P:amino acid catabolic process"/>
    <property type="evidence" value="ECO:0007669"/>
    <property type="project" value="TreeGrafter"/>
</dbReference>
<sequence>MKSQELELDVAVVGGGVSGAYSAWRLQQTHGDTQHIALFEYSDRIGGRLFSINLPGLPNVVAEVGGMRYIPGKDGHVLVDNLVKHLKLPSQDFPMGAPKPVYSKNNLFYLRGKRFRYRDFVEAPEKIPYDMAWSERGFCPEDLQVKVMNYVYPGFDKLSLCQQMQVKVFGKEIWKYGFWDLLYRVMSNEGYQFMKDAGGYEANVANASALTQLPATEYKDTTEFLTLTKGFQSLPLTLAEKFAKLPGKLPGKQRVQMNQRLASISYAKDTEFPYRLHFQNTVSVDGTTRDSSGGQVVKARKIILAMPRRSLELIESPFFKDPWLQENLGSVLVQSAFKLFLAYEQPWWRALGLVAGRSVTDLPVRQIYYMGTEGEQKGGEPTLNSLLMASYNDIGTVPFWKGLEDGAPFVGFTPASLAGKLKAEPVVPRTQFQVSDEMVRVAQMQVTQVHDQVELPRPYSAVYHAWDSDPYGGGWHEWKANYRIDQIICRMRHPVEKQQIYIVGEAYSIGQGWVEGAVTVAESTLQDFFGLKRPNWLPKDYHLLPIPTPDGCSLEPGQRPPVKNCAATLNEVTEFAYKGIDHGNT</sequence>
<dbReference type="Pfam" id="PF01593">
    <property type="entry name" value="Amino_oxidase"/>
    <property type="match status" value="1"/>
</dbReference>
<evidence type="ECO:0000256" key="1">
    <source>
        <dbReference type="ARBA" id="ARBA00004814"/>
    </source>
</evidence>
<name>A0A1H1Z8Y5_9PSED</name>
<dbReference type="GeneID" id="300209784"/>
<comment type="catalytic activity">
    <reaction evidence="6">
        <text>L-tryptophan + O2 = indole-3-acetamide + CO2 + H2O</text>
        <dbReference type="Rhea" id="RHEA:16165"/>
        <dbReference type="ChEBI" id="CHEBI:15377"/>
        <dbReference type="ChEBI" id="CHEBI:15379"/>
        <dbReference type="ChEBI" id="CHEBI:16031"/>
        <dbReference type="ChEBI" id="CHEBI:16526"/>
        <dbReference type="ChEBI" id="CHEBI:57912"/>
        <dbReference type="EC" id="1.13.12.3"/>
    </reaction>
</comment>
<dbReference type="Proteomes" id="UP000199524">
    <property type="component" value="Chromosome I"/>
</dbReference>
<evidence type="ECO:0000256" key="3">
    <source>
        <dbReference type="ARBA" id="ARBA00012535"/>
    </source>
</evidence>
<feature type="domain" description="Amine oxidase" evidence="7">
    <location>
        <begin position="22"/>
        <end position="388"/>
    </location>
</feature>
<keyword evidence="5" id="KW-0073">Auxin biosynthesis</keyword>
<evidence type="ECO:0000256" key="2">
    <source>
        <dbReference type="ARBA" id="ARBA00005833"/>
    </source>
</evidence>
<protein>
    <recommendedName>
        <fullName evidence="4">Tryptophan 2-monooxygenase</fullName>
        <ecNumber evidence="3">1.13.12.3</ecNumber>
    </recommendedName>
</protein>
<dbReference type="EMBL" id="LT629777">
    <property type="protein sequence ID" value="SDT30120.1"/>
    <property type="molecule type" value="Genomic_DNA"/>
</dbReference>
<dbReference type="EC" id="1.13.12.3" evidence="3"/>
<gene>
    <name evidence="8" type="ORF">SAMN05216598_4915</name>
</gene>
<keyword evidence="9" id="KW-1185">Reference proteome</keyword>
<dbReference type="SUPFAM" id="SSF54373">
    <property type="entry name" value="FAD-linked reductases, C-terminal domain"/>
    <property type="match status" value="1"/>
</dbReference>
<proteinExistence type="inferred from homology"/>
<evidence type="ECO:0000256" key="5">
    <source>
        <dbReference type="ARBA" id="ARBA00023070"/>
    </source>
</evidence>
<evidence type="ECO:0000259" key="7">
    <source>
        <dbReference type="Pfam" id="PF01593"/>
    </source>
</evidence>
<dbReference type="InterPro" id="IPR036188">
    <property type="entry name" value="FAD/NAD-bd_sf"/>
</dbReference>
<dbReference type="AlphaFoldDB" id="A0A1H1Z8Y5"/>
<comment type="pathway">
    <text evidence="1">Plant hormone metabolism; auxin biosynthesis.</text>
</comment>
<dbReference type="InterPro" id="IPR050281">
    <property type="entry name" value="Flavin_monoamine_oxidase"/>
</dbReference>
<accession>A0A1H1Z8Y5</accession>
<dbReference type="GO" id="GO:0009851">
    <property type="term" value="P:auxin biosynthetic process"/>
    <property type="evidence" value="ECO:0007669"/>
    <property type="project" value="UniProtKB-KW"/>
</dbReference>
<dbReference type="RefSeq" id="WP_090209736.1">
    <property type="nucleotide sequence ID" value="NZ_LT629777.1"/>
</dbReference>
<reference evidence="9" key="1">
    <citation type="submission" date="2016-10" db="EMBL/GenBank/DDBJ databases">
        <authorList>
            <person name="Varghese N."/>
            <person name="Submissions S."/>
        </authorList>
    </citation>
    <scope>NUCLEOTIDE SEQUENCE [LARGE SCALE GENOMIC DNA]</scope>
    <source>
        <strain evidence="9">ATCC 23835</strain>
    </source>
</reference>
<evidence type="ECO:0000256" key="4">
    <source>
        <dbReference type="ARBA" id="ARBA00017871"/>
    </source>
</evidence>
<dbReference type="PANTHER" id="PTHR10742">
    <property type="entry name" value="FLAVIN MONOAMINE OXIDASE"/>
    <property type="match status" value="1"/>
</dbReference>
<dbReference type="InterPro" id="IPR002937">
    <property type="entry name" value="Amino_oxidase"/>
</dbReference>
<dbReference type="SUPFAM" id="SSF51905">
    <property type="entry name" value="FAD/NAD(P)-binding domain"/>
    <property type="match status" value="1"/>
</dbReference>
<evidence type="ECO:0000256" key="6">
    <source>
        <dbReference type="ARBA" id="ARBA00047321"/>
    </source>
</evidence>
<dbReference type="Gene3D" id="3.50.50.60">
    <property type="entry name" value="FAD/NAD(P)-binding domain"/>
    <property type="match status" value="1"/>
</dbReference>
<dbReference type="PANTHER" id="PTHR10742:SF342">
    <property type="entry name" value="AMINE OXIDASE"/>
    <property type="match status" value="1"/>
</dbReference>
<evidence type="ECO:0000313" key="9">
    <source>
        <dbReference type="Proteomes" id="UP000199524"/>
    </source>
</evidence>
<dbReference type="GO" id="GO:0050361">
    <property type="term" value="F:tryptophan 2-monooxygenase activity"/>
    <property type="evidence" value="ECO:0007669"/>
    <property type="project" value="UniProtKB-EC"/>
</dbReference>
<dbReference type="GO" id="GO:0001716">
    <property type="term" value="F:L-amino-acid oxidase activity"/>
    <property type="evidence" value="ECO:0007669"/>
    <property type="project" value="TreeGrafter"/>
</dbReference>
<organism evidence="8 9">
    <name type="scientific">Pseudomonas asplenii</name>
    <dbReference type="NCBI Taxonomy" id="53407"/>
    <lineage>
        <taxon>Bacteria</taxon>
        <taxon>Pseudomonadati</taxon>
        <taxon>Pseudomonadota</taxon>
        <taxon>Gammaproteobacteria</taxon>
        <taxon>Pseudomonadales</taxon>
        <taxon>Pseudomonadaceae</taxon>
        <taxon>Pseudomonas</taxon>
    </lineage>
</organism>
<comment type="similarity">
    <text evidence="2">Belongs to the tryptophan 2-monooxygenase family.</text>
</comment>